<evidence type="ECO:0000313" key="5">
    <source>
        <dbReference type="Proteomes" id="UP001530400"/>
    </source>
</evidence>
<comment type="caution">
    <text evidence="4">The sequence shown here is derived from an EMBL/GenBank/DDBJ whole genome shotgun (WGS) entry which is preliminary data.</text>
</comment>
<feature type="compositionally biased region" description="Low complexity" evidence="3">
    <location>
        <begin position="12"/>
        <end position="27"/>
    </location>
</feature>
<dbReference type="Proteomes" id="UP001530400">
    <property type="component" value="Unassembled WGS sequence"/>
</dbReference>
<sequence>MNSDSNNERRGSCSSITSARSTSPISRLPSVQQHPKTRPSIESHDMSSAWLASKLLRNTDISLANTRTGLMHEAAFGPVAPPNANIQNPFAPIANPPPHGDICLFHYPTTYLPALTAEEMTRAFELIAEIGRVQDEEPETDIRSMLKEVQVVGGLIVNMDMQGDFRQYVINALQRARDQVARIQFSWYQFEELPRGVVGSTYPNLRHVDIRQNGEIGIPPEVRCTFVCECILLSFYNDEASLKCIDSIITQLPHLSSLNISDCPNLLTLAPLAKYNAAIASFDHNDGEQPSNLNLKHLWVRGCNLSEMSRAEWSAVFDALSKSSGPLERMTLSRNRISYLEGGISKLKNLSYLFVEDNYFVEESTGVGKAFNLPDELGSLTNLRFLSLCGNNITHLPRTMGRLNPNCDIHLHRNGGLIYPPAPHAKSVKAMKEFFHKERMALLFGSALFAPHVKRSRFRANERLYCPGGRGYFACRDRFEEVARSSSTLKKD</sequence>
<evidence type="ECO:0000256" key="3">
    <source>
        <dbReference type="SAM" id="MobiDB-lite"/>
    </source>
</evidence>
<feature type="compositionally biased region" description="Basic and acidic residues" evidence="3">
    <location>
        <begin position="1"/>
        <end position="11"/>
    </location>
</feature>
<reference evidence="4 5" key="1">
    <citation type="submission" date="2024-10" db="EMBL/GenBank/DDBJ databases">
        <title>Updated reference genomes for cyclostephanoid diatoms.</title>
        <authorList>
            <person name="Roberts W.R."/>
            <person name="Alverson A.J."/>
        </authorList>
    </citation>
    <scope>NUCLEOTIDE SEQUENCE [LARGE SCALE GENOMIC DNA]</scope>
    <source>
        <strain evidence="4 5">AJA010-31</strain>
    </source>
</reference>
<feature type="region of interest" description="Disordered" evidence="3">
    <location>
        <begin position="1"/>
        <end position="44"/>
    </location>
</feature>
<dbReference type="InterPro" id="IPR050216">
    <property type="entry name" value="LRR_domain-containing"/>
</dbReference>
<dbReference type="AlphaFoldDB" id="A0ABD3NMU3"/>
<dbReference type="EMBL" id="JALLPJ020001066">
    <property type="protein sequence ID" value="KAL3777072.1"/>
    <property type="molecule type" value="Genomic_DNA"/>
</dbReference>
<dbReference type="PANTHER" id="PTHR48051:SF1">
    <property type="entry name" value="RAS SUPPRESSOR PROTEIN 1"/>
    <property type="match status" value="1"/>
</dbReference>
<accession>A0ABD3NMU3</accession>
<organism evidence="4 5">
    <name type="scientific">Cyclotella atomus</name>
    <dbReference type="NCBI Taxonomy" id="382360"/>
    <lineage>
        <taxon>Eukaryota</taxon>
        <taxon>Sar</taxon>
        <taxon>Stramenopiles</taxon>
        <taxon>Ochrophyta</taxon>
        <taxon>Bacillariophyta</taxon>
        <taxon>Coscinodiscophyceae</taxon>
        <taxon>Thalassiosirophycidae</taxon>
        <taxon>Stephanodiscales</taxon>
        <taxon>Stephanodiscaceae</taxon>
        <taxon>Cyclotella</taxon>
    </lineage>
</organism>
<dbReference type="InterPro" id="IPR032675">
    <property type="entry name" value="LRR_dom_sf"/>
</dbReference>
<gene>
    <name evidence="4" type="ORF">ACHAWO_011638</name>
</gene>
<dbReference type="SUPFAM" id="SSF52058">
    <property type="entry name" value="L domain-like"/>
    <property type="match status" value="1"/>
</dbReference>
<dbReference type="InterPro" id="IPR003591">
    <property type="entry name" value="Leu-rich_rpt_typical-subtyp"/>
</dbReference>
<name>A0ABD3NMU3_9STRA</name>
<evidence type="ECO:0000256" key="1">
    <source>
        <dbReference type="ARBA" id="ARBA00022614"/>
    </source>
</evidence>
<dbReference type="Pfam" id="PF00560">
    <property type="entry name" value="LRR_1"/>
    <property type="match status" value="1"/>
</dbReference>
<dbReference type="SMART" id="SM00369">
    <property type="entry name" value="LRR_TYP"/>
    <property type="match status" value="1"/>
</dbReference>
<keyword evidence="5" id="KW-1185">Reference proteome</keyword>
<keyword evidence="1" id="KW-0433">Leucine-rich repeat</keyword>
<dbReference type="PANTHER" id="PTHR48051">
    <property type="match status" value="1"/>
</dbReference>
<keyword evidence="2" id="KW-0677">Repeat</keyword>
<proteinExistence type="predicted"/>
<dbReference type="Gene3D" id="3.80.10.10">
    <property type="entry name" value="Ribonuclease Inhibitor"/>
    <property type="match status" value="1"/>
</dbReference>
<evidence type="ECO:0000313" key="4">
    <source>
        <dbReference type="EMBL" id="KAL3777072.1"/>
    </source>
</evidence>
<dbReference type="InterPro" id="IPR001611">
    <property type="entry name" value="Leu-rich_rpt"/>
</dbReference>
<protein>
    <submittedName>
        <fullName evidence="4">Uncharacterized protein</fullName>
    </submittedName>
</protein>
<evidence type="ECO:0000256" key="2">
    <source>
        <dbReference type="ARBA" id="ARBA00022737"/>
    </source>
</evidence>